<name>A0A645CPS3_9ZZZZ</name>
<protein>
    <submittedName>
        <fullName evidence="6">Hca operon transcriptional activator HcaR</fullName>
    </submittedName>
</protein>
<feature type="domain" description="HTH lysR-type" evidence="5">
    <location>
        <begin position="2"/>
        <end position="59"/>
    </location>
</feature>
<dbReference type="InterPro" id="IPR000847">
    <property type="entry name" value="LysR_HTH_N"/>
</dbReference>
<dbReference type="AlphaFoldDB" id="A0A645CPS3"/>
<dbReference type="PRINTS" id="PR00039">
    <property type="entry name" value="HTHLYSR"/>
</dbReference>
<keyword evidence="2" id="KW-0805">Transcription regulation</keyword>
<accession>A0A645CPS3</accession>
<dbReference type="PROSITE" id="PS50931">
    <property type="entry name" value="HTH_LYSR"/>
    <property type="match status" value="1"/>
</dbReference>
<dbReference type="Pfam" id="PF03466">
    <property type="entry name" value="LysR_substrate"/>
    <property type="match status" value="1"/>
</dbReference>
<dbReference type="GO" id="GO:0003677">
    <property type="term" value="F:DNA binding"/>
    <property type="evidence" value="ECO:0007669"/>
    <property type="project" value="UniProtKB-KW"/>
</dbReference>
<dbReference type="SUPFAM" id="SSF46785">
    <property type="entry name" value="Winged helix' DNA-binding domain"/>
    <property type="match status" value="1"/>
</dbReference>
<dbReference type="GO" id="GO:0005829">
    <property type="term" value="C:cytosol"/>
    <property type="evidence" value="ECO:0007669"/>
    <property type="project" value="TreeGrafter"/>
</dbReference>
<dbReference type="InterPro" id="IPR005119">
    <property type="entry name" value="LysR_subst-bd"/>
</dbReference>
<comment type="similarity">
    <text evidence="1">Belongs to the LysR transcriptional regulatory family.</text>
</comment>
<dbReference type="PANTHER" id="PTHR30419:SF8">
    <property type="entry name" value="NITROGEN ASSIMILATION TRANSCRIPTIONAL ACTIVATOR-RELATED"/>
    <property type="match status" value="1"/>
</dbReference>
<dbReference type="EMBL" id="VSSQ01028963">
    <property type="protein sequence ID" value="MPM78874.1"/>
    <property type="molecule type" value="Genomic_DNA"/>
</dbReference>
<dbReference type="Gene3D" id="3.40.190.290">
    <property type="match status" value="1"/>
</dbReference>
<dbReference type="InterPro" id="IPR050950">
    <property type="entry name" value="HTH-type_LysR_regulators"/>
</dbReference>
<keyword evidence="4" id="KW-0804">Transcription</keyword>
<evidence type="ECO:0000256" key="2">
    <source>
        <dbReference type="ARBA" id="ARBA00023015"/>
    </source>
</evidence>
<reference evidence="6" key="1">
    <citation type="submission" date="2019-08" db="EMBL/GenBank/DDBJ databases">
        <authorList>
            <person name="Kucharzyk K."/>
            <person name="Murdoch R.W."/>
            <person name="Higgins S."/>
            <person name="Loffler F."/>
        </authorList>
    </citation>
    <scope>NUCLEOTIDE SEQUENCE</scope>
</reference>
<evidence type="ECO:0000259" key="5">
    <source>
        <dbReference type="PROSITE" id="PS50931"/>
    </source>
</evidence>
<proteinExistence type="inferred from homology"/>
<comment type="caution">
    <text evidence="6">The sequence shown here is derived from an EMBL/GenBank/DDBJ whole genome shotgun (WGS) entry which is preliminary data.</text>
</comment>
<sequence length="291" mass="33201">MIETRLLRYFLAIAREQNITKAAETLFVTQSTLSKQMMDLEKQLGKQLFIRGKRKITLTEEGTFLRNRAQEILELLDNTESALHTDAEVLSGDISIGCGETIVMDWITGFLTEFHERYPDVRFHTHSGDADTVLERLDKGLVDMGLLLGPLRQEKYDYLNIHQQDTFGLLIPKDCELVKQNSVNIGQLKALPLILSEQTFSGHQELEWFGLDYSSLNVVATYNLIYNATFMVEHGIGYALCLDRLVNTEGRNLAFRPITPELSVDLYIVTKKYQTFSPAVKAFLDLIRKNC</sequence>
<evidence type="ECO:0000313" key="6">
    <source>
        <dbReference type="EMBL" id="MPM78874.1"/>
    </source>
</evidence>
<evidence type="ECO:0000256" key="3">
    <source>
        <dbReference type="ARBA" id="ARBA00023125"/>
    </source>
</evidence>
<gene>
    <name evidence="6" type="primary">hcaR_10</name>
    <name evidence="6" type="ORF">SDC9_125889</name>
</gene>
<dbReference type="GO" id="GO:0003700">
    <property type="term" value="F:DNA-binding transcription factor activity"/>
    <property type="evidence" value="ECO:0007669"/>
    <property type="project" value="InterPro"/>
</dbReference>
<organism evidence="6">
    <name type="scientific">bioreactor metagenome</name>
    <dbReference type="NCBI Taxonomy" id="1076179"/>
    <lineage>
        <taxon>unclassified sequences</taxon>
        <taxon>metagenomes</taxon>
        <taxon>ecological metagenomes</taxon>
    </lineage>
</organism>
<dbReference type="SUPFAM" id="SSF53850">
    <property type="entry name" value="Periplasmic binding protein-like II"/>
    <property type="match status" value="1"/>
</dbReference>
<dbReference type="InterPro" id="IPR036390">
    <property type="entry name" value="WH_DNA-bd_sf"/>
</dbReference>
<evidence type="ECO:0000256" key="1">
    <source>
        <dbReference type="ARBA" id="ARBA00009437"/>
    </source>
</evidence>
<dbReference type="FunFam" id="1.10.10.10:FF:000001">
    <property type="entry name" value="LysR family transcriptional regulator"/>
    <property type="match status" value="1"/>
</dbReference>
<evidence type="ECO:0000256" key="4">
    <source>
        <dbReference type="ARBA" id="ARBA00023163"/>
    </source>
</evidence>
<dbReference type="Pfam" id="PF00126">
    <property type="entry name" value="HTH_1"/>
    <property type="match status" value="1"/>
</dbReference>
<dbReference type="Gene3D" id="1.10.10.10">
    <property type="entry name" value="Winged helix-like DNA-binding domain superfamily/Winged helix DNA-binding domain"/>
    <property type="match status" value="1"/>
</dbReference>
<dbReference type="InterPro" id="IPR036388">
    <property type="entry name" value="WH-like_DNA-bd_sf"/>
</dbReference>
<keyword evidence="3" id="KW-0238">DNA-binding</keyword>
<dbReference type="CDD" id="cd05466">
    <property type="entry name" value="PBP2_LTTR_substrate"/>
    <property type="match status" value="1"/>
</dbReference>
<dbReference type="PANTHER" id="PTHR30419">
    <property type="entry name" value="HTH-TYPE TRANSCRIPTIONAL REGULATOR YBHD"/>
    <property type="match status" value="1"/>
</dbReference>